<dbReference type="SUPFAM" id="SSF82784">
    <property type="entry name" value="OsmC-like"/>
    <property type="match status" value="1"/>
</dbReference>
<reference evidence="1 2" key="1">
    <citation type="submission" date="2019-03" db="EMBL/GenBank/DDBJ databases">
        <title>Genomic Encyclopedia of Type Strains, Phase III (KMG-III): the genomes of soil and plant-associated and newly described type strains.</title>
        <authorList>
            <person name="Whitman W."/>
        </authorList>
    </citation>
    <scope>NUCLEOTIDE SEQUENCE [LARGE SCALE GENOMIC DNA]</scope>
    <source>
        <strain evidence="1 2">CGMCC 1.12801</strain>
    </source>
</reference>
<gene>
    <name evidence="1" type="ORF">B0I21_105136</name>
</gene>
<protein>
    <submittedName>
        <fullName evidence="1">Putative redox protein</fullName>
    </submittedName>
</protein>
<evidence type="ECO:0000313" key="2">
    <source>
        <dbReference type="Proteomes" id="UP000294752"/>
    </source>
</evidence>
<dbReference type="InterPro" id="IPR003718">
    <property type="entry name" value="OsmC/Ohr_fam"/>
</dbReference>
<dbReference type="RefSeq" id="WP_133640517.1">
    <property type="nucleotide sequence ID" value="NZ_SNZV01000005.1"/>
</dbReference>
<dbReference type="InterPro" id="IPR036102">
    <property type="entry name" value="OsmC/Ohrsf"/>
</dbReference>
<dbReference type="Gene3D" id="3.30.300.20">
    <property type="match status" value="1"/>
</dbReference>
<comment type="caution">
    <text evidence="1">The sequence shown here is derived from an EMBL/GenBank/DDBJ whole genome shotgun (WGS) entry which is preliminary data.</text>
</comment>
<evidence type="ECO:0000313" key="1">
    <source>
        <dbReference type="EMBL" id="TDS13004.1"/>
    </source>
</evidence>
<sequence length="133" mass="14993">MARNIIVKAGLDRYKTEIHVQQHLLLADEPEDVGGTDLGPSPTELLMSSLGTCKAMTLRMYADRKAWDLQEVEIEMSISEQRTDLQKTTFIHCHIKLSGSLDDAQRKRLLTIADKCPVHNILKNPIVIESNLI</sequence>
<dbReference type="InterPro" id="IPR015946">
    <property type="entry name" value="KH_dom-like_a/b"/>
</dbReference>
<keyword evidence="2" id="KW-1185">Reference proteome</keyword>
<dbReference type="PANTHER" id="PTHR39624">
    <property type="entry name" value="PROTEIN INVOLVED IN RIMO-MEDIATED BETA-METHYLTHIOLATION OF RIBOSOMAL PROTEIN S12 YCAO"/>
    <property type="match status" value="1"/>
</dbReference>
<dbReference type="Pfam" id="PF02566">
    <property type="entry name" value="OsmC"/>
    <property type="match status" value="1"/>
</dbReference>
<name>A0A4R7D0K6_9SPHI</name>
<organism evidence="1 2">
    <name type="scientific">Sphingobacterium paludis</name>
    <dbReference type="NCBI Taxonomy" id="1476465"/>
    <lineage>
        <taxon>Bacteria</taxon>
        <taxon>Pseudomonadati</taxon>
        <taxon>Bacteroidota</taxon>
        <taxon>Sphingobacteriia</taxon>
        <taxon>Sphingobacteriales</taxon>
        <taxon>Sphingobacteriaceae</taxon>
        <taxon>Sphingobacterium</taxon>
    </lineage>
</organism>
<dbReference type="OrthoDB" id="9791538at2"/>
<dbReference type="PANTHER" id="PTHR39624:SF2">
    <property type="entry name" value="OSMC-LIKE PROTEIN"/>
    <property type="match status" value="1"/>
</dbReference>
<accession>A0A4R7D0K6</accession>
<dbReference type="EMBL" id="SNZV01000005">
    <property type="protein sequence ID" value="TDS13004.1"/>
    <property type="molecule type" value="Genomic_DNA"/>
</dbReference>
<proteinExistence type="predicted"/>
<dbReference type="AlphaFoldDB" id="A0A4R7D0K6"/>
<dbReference type="Proteomes" id="UP000294752">
    <property type="component" value="Unassembled WGS sequence"/>
</dbReference>